<proteinExistence type="predicted"/>
<evidence type="ECO:0000256" key="1">
    <source>
        <dbReference type="SAM" id="SignalP"/>
    </source>
</evidence>
<gene>
    <name evidence="2" type="ORF">NM961_14250</name>
</gene>
<reference evidence="2" key="1">
    <citation type="submission" date="2022-07" db="EMBL/GenBank/DDBJ databases">
        <title>Tahibacter sp., a new gammaproteobacterium isolated from the silt sample collected at pig farm.</title>
        <authorList>
            <person name="Chen H."/>
        </authorList>
    </citation>
    <scope>NUCLEOTIDE SEQUENCE</scope>
    <source>
        <strain evidence="2">P2K</strain>
    </source>
</reference>
<dbReference type="RefSeq" id="WP_255915069.1">
    <property type="nucleotide sequence ID" value="NZ_JANFQO010000012.1"/>
</dbReference>
<keyword evidence="3" id="KW-1185">Reference proteome</keyword>
<sequence>MTLSRIAAALLCLGLAGTAAAAPSTAAERFKSLYEREWSWRQDEYPQLGTYVGNHARDGELGHVDEASQQRRLKQLEAFQRELQEIPAAELPPADQVNYAIYREQLANSIGAIRVRAYLLPMTSDSSFYADLTQMGESAPQSTREDYENYIKRLDAIPAYFDEHIDLLKKGVKIGMTLPQVVLQGRDGPIRDIAEGTDIQQNPFYKPFLKMPATMKAEEAESLRRDAQKAIREKVIPAYAKLHKYFVNDYVPKARKTLGAYQLPGGKEYYQQQIREYTTTDLSPDEIHNIGLREVARIRAEMEKVMKDAKFDGDFAAFLKFLRTDPQFYAKTPRELLMTASYIAKRIDGELPKYFGKLPRLPYGIAPVPAAIAPYYTTGRYAGAPADGKTAGFYWVNTWKLEARPLYALTALTLHEAVPGHHLQGALANEQGEQPPFRRYAYISAFGEGWALYTEHLGVEMGIYETPYDHFGRLTYEMWRACRLVIDTGVHAKGWTREQSLALLRDNSALSEHEITTEVDRYISWPGQALSYKLGELRIRELRAKAERELGERFDLRAFHDAVLSLGSVPLPLLDQRVEQFIRDGGKNL</sequence>
<name>A0ABT1QU99_9GAMM</name>
<feature type="chain" id="PRO_5045798988" evidence="1">
    <location>
        <begin position="22"/>
        <end position="589"/>
    </location>
</feature>
<protein>
    <submittedName>
        <fullName evidence="2">DUF885 domain-containing protein</fullName>
    </submittedName>
</protein>
<dbReference type="Proteomes" id="UP001165498">
    <property type="component" value="Unassembled WGS sequence"/>
</dbReference>
<keyword evidence="1" id="KW-0732">Signal</keyword>
<dbReference type="InterPro" id="IPR010281">
    <property type="entry name" value="DUF885"/>
</dbReference>
<organism evidence="2 3">
    <name type="scientific">Tahibacter harae</name>
    <dbReference type="NCBI Taxonomy" id="2963937"/>
    <lineage>
        <taxon>Bacteria</taxon>
        <taxon>Pseudomonadati</taxon>
        <taxon>Pseudomonadota</taxon>
        <taxon>Gammaproteobacteria</taxon>
        <taxon>Lysobacterales</taxon>
        <taxon>Rhodanobacteraceae</taxon>
        <taxon>Tahibacter</taxon>
    </lineage>
</organism>
<dbReference type="Pfam" id="PF05960">
    <property type="entry name" value="DUF885"/>
    <property type="match status" value="1"/>
</dbReference>
<dbReference type="PANTHER" id="PTHR33361">
    <property type="entry name" value="GLR0591 PROTEIN"/>
    <property type="match status" value="1"/>
</dbReference>
<comment type="caution">
    <text evidence="2">The sequence shown here is derived from an EMBL/GenBank/DDBJ whole genome shotgun (WGS) entry which is preliminary data.</text>
</comment>
<feature type="signal peptide" evidence="1">
    <location>
        <begin position="1"/>
        <end position="21"/>
    </location>
</feature>
<evidence type="ECO:0000313" key="3">
    <source>
        <dbReference type="Proteomes" id="UP001165498"/>
    </source>
</evidence>
<dbReference type="PANTHER" id="PTHR33361:SF2">
    <property type="entry name" value="DUF885 DOMAIN-CONTAINING PROTEIN"/>
    <property type="match status" value="1"/>
</dbReference>
<accession>A0ABT1QU99</accession>
<evidence type="ECO:0000313" key="2">
    <source>
        <dbReference type="EMBL" id="MCQ4165880.1"/>
    </source>
</evidence>
<dbReference type="EMBL" id="JANFQO010000012">
    <property type="protein sequence ID" value="MCQ4165880.1"/>
    <property type="molecule type" value="Genomic_DNA"/>
</dbReference>